<dbReference type="GO" id="GO:0004888">
    <property type="term" value="F:transmembrane signaling receptor activity"/>
    <property type="evidence" value="ECO:0007669"/>
    <property type="project" value="InterPro"/>
</dbReference>
<sequence>MLLSKLSILLLICIHSVNSSRIEDAIIDHILTNYTPRSRPVNSIKTVLNVYIGLGLQQIVEVNEKQQYITSVVHLTTQWIDEYIHWNASDFEDVIMVRIPSVKIWQPDIFLYNMASDAMFESGEYRGKFNVLVGNKGLIYSVPQMVLKSACKMDVTWFPFDTQKCPLSFGSWTFSSIEMDVNLLKNGIDLDNYIPHGEWKLVGVTGKRVSKIYTCCPEEYLTIRFTLHIKRQTMYYFFNLIVPAFLIGFLAILGFTLPPDSGEKLSLGVTVLFSLIVFLNQITSTMPANSDNVPLIGTYFNCVMFTIALSVVSTIIVNLNIRSGKEPRPIGRHTEKLLLIWLPWILRLDPGKYYDNEKSPVYLRKTAIQDVLMIGVKPDKSHKEKVGVVGNVGRTSGRRNDPQLREKWLFVAVVVDRLCLVGSVLFAFISVGILLISSLTIH</sequence>
<evidence type="ECO:0000256" key="1">
    <source>
        <dbReference type="ARBA" id="ARBA00003328"/>
    </source>
</evidence>
<keyword evidence="12" id="KW-0325">Glycoprotein</keyword>
<dbReference type="SUPFAM" id="SSF63712">
    <property type="entry name" value="Nicotinic receptor ligand binding domain-like"/>
    <property type="match status" value="1"/>
</dbReference>
<dbReference type="Gene3D" id="2.70.170.10">
    <property type="entry name" value="Neurotransmitter-gated ion-channel ligand-binding domain"/>
    <property type="match status" value="1"/>
</dbReference>
<keyword evidence="6 17" id="KW-1133">Transmembrane helix</keyword>
<comment type="caution">
    <text evidence="20">The sequence shown here is derived from an EMBL/GenBank/DDBJ whole genome shotgun (WGS) entry which is preliminary data.</text>
</comment>
<keyword evidence="3 17" id="KW-0813">Transport</keyword>
<keyword evidence="10" id="KW-1015">Disulfide bond</keyword>
<dbReference type="CDD" id="cd19051">
    <property type="entry name" value="LGIC_TM_cation"/>
    <property type="match status" value="1"/>
</dbReference>
<evidence type="ECO:0000256" key="12">
    <source>
        <dbReference type="ARBA" id="ARBA00023180"/>
    </source>
</evidence>
<feature type="signal peptide" evidence="17">
    <location>
        <begin position="1"/>
        <end position="19"/>
    </location>
</feature>
<evidence type="ECO:0000256" key="11">
    <source>
        <dbReference type="ARBA" id="ARBA00023170"/>
    </source>
</evidence>
<dbReference type="SUPFAM" id="SSF90112">
    <property type="entry name" value="Neurotransmitter-gated ion-channel transmembrane pore"/>
    <property type="match status" value="1"/>
</dbReference>
<dbReference type="InterPro" id="IPR018000">
    <property type="entry name" value="Neurotransmitter_ion_chnl_CS"/>
</dbReference>
<dbReference type="InterPro" id="IPR038050">
    <property type="entry name" value="Neuro_actylchol_rec"/>
</dbReference>
<protein>
    <submittedName>
        <fullName evidence="20">Neuronal acetylcholine receptor subunit alpha-7</fullName>
    </submittedName>
</protein>
<comment type="subcellular location">
    <subcellularLocation>
        <location evidence="16">Postsynaptic cell membrane</location>
        <topology evidence="16">Multi-pass membrane protein</topology>
    </subcellularLocation>
</comment>
<evidence type="ECO:0000256" key="6">
    <source>
        <dbReference type="ARBA" id="ARBA00022989"/>
    </source>
</evidence>
<dbReference type="GO" id="GO:0022848">
    <property type="term" value="F:acetylcholine-gated monoatomic cation-selective channel activity"/>
    <property type="evidence" value="ECO:0007669"/>
    <property type="project" value="InterPro"/>
</dbReference>
<gene>
    <name evidence="20" type="ORF">Fcan01_10988</name>
</gene>
<evidence type="ECO:0000256" key="17">
    <source>
        <dbReference type="RuleBase" id="RU000687"/>
    </source>
</evidence>
<organism evidence="20 21">
    <name type="scientific">Folsomia candida</name>
    <name type="common">Springtail</name>
    <dbReference type="NCBI Taxonomy" id="158441"/>
    <lineage>
        <taxon>Eukaryota</taxon>
        <taxon>Metazoa</taxon>
        <taxon>Ecdysozoa</taxon>
        <taxon>Arthropoda</taxon>
        <taxon>Hexapoda</taxon>
        <taxon>Collembola</taxon>
        <taxon>Entomobryomorpha</taxon>
        <taxon>Isotomoidea</taxon>
        <taxon>Isotomidae</taxon>
        <taxon>Proisotominae</taxon>
        <taxon>Folsomia</taxon>
    </lineage>
</organism>
<keyword evidence="17" id="KW-0732">Signal</keyword>
<keyword evidence="11 20" id="KW-0675">Receptor</keyword>
<feature type="domain" description="Neurotransmitter-gated ion-channel transmembrane" evidence="19">
    <location>
        <begin position="240"/>
        <end position="351"/>
    </location>
</feature>
<keyword evidence="4" id="KW-1003">Cell membrane</keyword>
<evidence type="ECO:0000256" key="10">
    <source>
        <dbReference type="ARBA" id="ARBA00023157"/>
    </source>
</evidence>
<evidence type="ECO:0000313" key="20">
    <source>
        <dbReference type="EMBL" id="OXA53344.1"/>
    </source>
</evidence>
<keyword evidence="9 17" id="KW-0472">Membrane</keyword>
<evidence type="ECO:0000256" key="15">
    <source>
        <dbReference type="ARBA" id="ARBA00023303"/>
    </source>
</evidence>
<evidence type="ECO:0000259" key="19">
    <source>
        <dbReference type="Pfam" id="PF02932"/>
    </source>
</evidence>
<dbReference type="InterPro" id="IPR006029">
    <property type="entry name" value="Neurotrans-gated_channel_TM"/>
</dbReference>
<evidence type="ECO:0000256" key="16">
    <source>
        <dbReference type="ARBA" id="ARBA00034104"/>
    </source>
</evidence>
<feature type="transmembrane region" description="Helical" evidence="17">
    <location>
        <begin position="234"/>
        <end position="253"/>
    </location>
</feature>
<dbReference type="STRING" id="158441.A0A226E8C4"/>
<keyword evidence="15 17" id="KW-0407">Ion channel</keyword>
<reference evidence="20 21" key="1">
    <citation type="submission" date="2015-12" db="EMBL/GenBank/DDBJ databases">
        <title>The genome of Folsomia candida.</title>
        <authorList>
            <person name="Faddeeva A."/>
            <person name="Derks M.F."/>
            <person name="Anvar Y."/>
            <person name="Smit S."/>
            <person name="Van Straalen N."/>
            <person name="Roelofs D."/>
        </authorList>
    </citation>
    <scope>NUCLEOTIDE SEQUENCE [LARGE SCALE GENOMIC DNA]</scope>
    <source>
        <strain evidence="20 21">VU population</strain>
        <tissue evidence="20">Whole body</tissue>
    </source>
</reference>
<dbReference type="Pfam" id="PF02931">
    <property type="entry name" value="Neur_chan_LBD"/>
    <property type="match status" value="1"/>
</dbReference>
<feature type="chain" id="PRO_5022266152" evidence="17">
    <location>
        <begin position="20"/>
        <end position="442"/>
    </location>
</feature>
<proteinExistence type="inferred from homology"/>
<evidence type="ECO:0000256" key="5">
    <source>
        <dbReference type="ARBA" id="ARBA00022692"/>
    </source>
</evidence>
<keyword evidence="14" id="KW-1071">Ligand-gated ion channel</keyword>
<dbReference type="PRINTS" id="PR00252">
    <property type="entry name" value="NRIONCHANNEL"/>
</dbReference>
<dbReference type="Proteomes" id="UP000198287">
    <property type="component" value="Unassembled WGS sequence"/>
</dbReference>
<dbReference type="InterPro" id="IPR036719">
    <property type="entry name" value="Neuro-gated_channel_TM_sf"/>
</dbReference>
<dbReference type="OrthoDB" id="5975154at2759"/>
<evidence type="ECO:0000259" key="18">
    <source>
        <dbReference type="Pfam" id="PF02931"/>
    </source>
</evidence>
<dbReference type="FunFam" id="2.70.170.10:FF:000016">
    <property type="entry name" value="Nicotinic acetylcholine receptor subunit"/>
    <property type="match status" value="1"/>
</dbReference>
<dbReference type="InterPro" id="IPR002394">
    <property type="entry name" value="Nicotinic_acetylcholine_rcpt"/>
</dbReference>
<evidence type="ECO:0000256" key="8">
    <source>
        <dbReference type="ARBA" id="ARBA00023065"/>
    </source>
</evidence>
<accession>A0A226E8C4</accession>
<dbReference type="InterPro" id="IPR006202">
    <property type="entry name" value="Neur_chan_lig-bd"/>
</dbReference>
<dbReference type="PANTHER" id="PTHR18945">
    <property type="entry name" value="NEUROTRANSMITTER GATED ION CHANNEL"/>
    <property type="match status" value="1"/>
</dbReference>
<feature type="domain" description="Neurotransmitter-gated ion-channel ligand-binding" evidence="18">
    <location>
        <begin position="24"/>
        <end position="233"/>
    </location>
</feature>
<evidence type="ECO:0000256" key="4">
    <source>
        <dbReference type="ARBA" id="ARBA00022475"/>
    </source>
</evidence>
<dbReference type="InterPro" id="IPR036734">
    <property type="entry name" value="Neur_chan_lig-bd_sf"/>
</dbReference>
<dbReference type="Gene3D" id="1.20.58.390">
    <property type="entry name" value="Neurotransmitter-gated ion-channel transmembrane domain"/>
    <property type="match status" value="1"/>
</dbReference>
<dbReference type="EMBL" id="LNIX01000005">
    <property type="protein sequence ID" value="OXA53344.1"/>
    <property type="molecule type" value="Genomic_DNA"/>
</dbReference>
<comment type="similarity">
    <text evidence="2">Belongs to the ligand-gated ion channel (TC 1.A.9) family. Acetylcholine receptor (TC 1.A.9.1) subfamily.</text>
</comment>
<dbReference type="PROSITE" id="PS00236">
    <property type="entry name" value="NEUROTR_ION_CHANNEL"/>
    <property type="match status" value="1"/>
</dbReference>
<keyword evidence="21" id="KW-1185">Reference proteome</keyword>
<dbReference type="Pfam" id="PF02932">
    <property type="entry name" value="Neur_chan_memb"/>
    <property type="match status" value="1"/>
</dbReference>
<feature type="transmembrane region" description="Helical" evidence="17">
    <location>
        <begin position="265"/>
        <end position="283"/>
    </location>
</feature>
<dbReference type="PRINTS" id="PR00254">
    <property type="entry name" value="NICOTINICR"/>
</dbReference>
<comment type="function">
    <text evidence="1">After binding acetylcholine, the AChR responds by an extensive change in conformation that affects all subunits and leads to opening of an ion-conducting channel across the plasma membrane.</text>
</comment>
<evidence type="ECO:0000256" key="13">
    <source>
        <dbReference type="ARBA" id="ARBA00023257"/>
    </source>
</evidence>
<feature type="transmembrane region" description="Helical" evidence="17">
    <location>
        <begin position="295"/>
        <end position="319"/>
    </location>
</feature>
<evidence type="ECO:0000256" key="2">
    <source>
        <dbReference type="ARBA" id="ARBA00009237"/>
    </source>
</evidence>
<evidence type="ECO:0000313" key="21">
    <source>
        <dbReference type="Proteomes" id="UP000198287"/>
    </source>
</evidence>
<evidence type="ECO:0000256" key="9">
    <source>
        <dbReference type="ARBA" id="ARBA00023136"/>
    </source>
</evidence>
<keyword evidence="5 17" id="KW-0812">Transmembrane</keyword>
<name>A0A226E8C4_FOLCA</name>
<dbReference type="AlphaFoldDB" id="A0A226E8C4"/>
<feature type="transmembrane region" description="Helical" evidence="17">
    <location>
        <begin position="408"/>
        <end position="436"/>
    </location>
</feature>
<evidence type="ECO:0000256" key="14">
    <source>
        <dbReference type="ARBA" id="ARBA00023286"/>
    </source>
</evidence>
<dbReference type="CDD" id="cd18997">
    <property type="entry name" value="LGIC_ECD_nAChR"/>
    <property type="match status" value="1"/>
</dbReference>
<dbReference type="InterPro" id="IPR006201">
    <property type="entry name" value="Neur_channel"/>
</dbReference>
<keyword evidence="13" id="KW-0628">Postsynaptic cell membrane</keyword>
<evidence type="ECO:0000256" key="7">
    <source>
        <dbReference type="ARBA" id="ARBA00023018"/>
    </source>
</evidence>
<dbReference type="FunFam" id="1.20.58.390:FF:000043">
    <property type="entry name" value="AcetylCholine Receptor"/>
    <property type="match status" value="1"/>
</dbReference>
<keyword evidence="8 17" id="KW-0406">Ion transport</keyword>
<dbReference type="OMA" id="INVWIRQ"/>
<evidence type="ECO:0000256" key="3">
    <source>
        <dbReference type="ARBA" id="ARBA00022448"/>
    </source>
</evidence>
<dbReference type="GO" id="GO:0045211">
    <property type="term" value="C:postsynaptic membrane"/>
    <property type="evidence" value="ECO:0007669"/>
    <property type="project" value="UniProtKB-SubCell"/>
</dbReference>
<keyword evidence="7" id="KW-0770">Synapse</keyword>